<dbReference type="EMBL" id="CP002173">
    <property type="protein sequence ID" value="AEA38875.1"/>
    <property type="molecule type" value="Genomic_DNA"/>
</dbReference>
<keyword evidence="1" id="KW-1133">Transmembrane helix</keyword>
<dbReference type="AlphaFoldDB" id="F2HHS9"/>
<keyword evidence="1" id="KW-0472">Membrane</keyword>
<gene>
    <name evidence="2" type="ORF">CPARA_2gp217</name>
</gene>
<protein>
    <submittedName>
        <fullName evidence="2">Uncharacterized protein</fullName>
    </submittedName>
</protein>
<proteinExistence type="predicted"/>
<dbReference type="Proteomes" id="UP000243423">
    <property type="component" value="Nucleomorph 2"/>
</dbReference>
<keyword evidence="2" id="KW-0542">Nucleomorph</keyword>
<reference evidence="2 3" key="1">
    <citation type="journal article" date="2011" name="Genome Biol. Evol.">
        <title>Complete nucleomorph genome sequence of the nonphotosynthetic alga Cryptomonas paramecium reveals a core nucleomorph gene set.</title>
        <authorList>
            <person name="Tanifuji G."/>
            <person name="Onodera N.T."/>
            <person name="Wheeler T.J."/>
            <person name="Dlutek M."/>
            <person name="Donaher N."/>
            <person name="Archibald J.M."/>
        </authorList>
    </citation>
    <scope>NUCLEOTIDE SEQUENCE [LARGE SCALE GENOMIC DNA]</scope>
    <source>
        <strain evidence="2 3">CCAP977/2A</strain>
    </source>
</reference>
<evidence type="ECO:0000313" key="3">
    <source>
        <dbReference type="Proteomes" id="UP000243423"/>
    </source>
</evidence>
<keyword evidence="1" id="KW-0812">Transmembrane</keyword>
<dbReference type="GeneID" id="10447111"/>
<geneLocation type="nucleomorph" evidence="2"/>
<sequence>MNQSEFSFLFFLYLNICMCFFKKKYLLIFSYLKFYQNKNMLYNKTKYLILFKILFKIKNLRWHFKRYLGFYTNLYSKICDVCPNLFFFKKKIYLSAEFKYTKQWILCFSSFFKKNFQNYCHDTCVQDNVLIYEKKHIIKKKKG</sequence>
<evidence type="ECO:0000256" key="1">
    <source>
        <dbReference type="SAM" id="Phobius"/>
    </source>
</evidence>
<feature type="transmembrane region" description="Helical" evidence="1">
    <location>
        <begin position="6"/>
        <end position="21"/>
    </location>
</feature>
<organism evidence="2 3">
    <name type="scientific">Cryptomonas paramaecium</name>
    <dbReference type="NCBI Taxonomy" id="2898"/>
    <lineage>
        <taxon>Eukaryota</taxon>
        <taxon>Cryptophyceae</taxon>
        <taxon>Cryptomonadales</taxon>
        <taxon>Cryptomonadaceae</taxon>
        <taxon>Cryptomonas</taxon>
    </lineage>
</organism>
<dbReference type="RefSeq" id="XP_003239773.1">
    <property type="nucleotide sequence ID" value="XM_003239725.1"/>
</dbReference>
<evidence type="ECO:0000313" key="2">
    <source>
        <dbReference type="EMBL" id="AEA38875.1"/>
    </source>
</evidence>
<name>F2HHS9_9CRYP</name>
<accession>F2HHS9</accession>